<accession>A0A063XZF4</accession>
<reference evidence="4 5" key="1">
    <citation type="journal article" date="2005" name="Int. J. Syst. Evol. Microbiol.">
        <title>Nitrincola lacisaponensis gen. nov., sp. nov., a novel alkaliphilic bacterium isolated from an alkaline, saline lake.</title>
        <authorList>
            <person name="Dimitriu P.A."/>
            <person name="Shukla S.K."/>
            <person name="Conradt J."/>
            <person name="Marquez M.C."/>
            <person name="Ventosa A."/>
            <person name="Maglia A."/>
            <person name="Peyton B.M."/>
            <person name="Pinkart H.C."/>
            <person name="Mormile M.R."/>
        </authorList>
    </citation>
    <scope>NUCLEOTIDE SEQUENCE [LARGE SCALE GENOMIC DNA]</scope>
    <source>
        <strain evidence="4 5">4CA</strain>
    </source>
</reference>
<dbReference type="STRING" id="267850.ADINL_2645"/>
<evidence type="ECO:0000313" key="4">
    <source>
        <dbReference type="EMBL" id="KDE38859.1"/>
    </source>
</evidence>
<dbReference type="GO" id="GO:0004222">
    <property type="term" value="F:metalloendopeptidase activity"/>
    <property type="evidence" value="ECO:0007669"/>
    <property type="project" value="TreeGrafter"/>
</dbReference>
<dbReference type="EMBL" id="JMSZ01000034">
    <property type="protein sequence ID" value="KDE38859.1"/>
    <property type="molecule type" value="Genomic_DNA"/>
</dbReference>
<gene>
    <name evidence="4" type="ORF">ADINL_2645</name>
</gene>
<keyword evidence="5" id="KW-1185">Reference proteome</keyword>
<dbReference type="Gene3D" id="2.70.70.10">
    <property type="entry name" value="Glucose Permease (Domain IIA)"/>
    <property type="match status" value="1"/>
</dbReference>
<dbReference type="SUPFAM" id="SSF51261">
    <property type="entry name" value="Duplicated hybrid motif"/>
    <property type="match status" value="1"/>
</dbReference>
<dbReference type="FunFam" id="2.70.70.10:FF:000003">
    <property type="entry name" value="Murein hydrolase activator EnvC"/>
    <property type="match status" value="1"/>
</dbReference>
<evidence type="ECO:0000313" key="5">
    <source>
        <dbReference type="Proteomes" id="UP000027318"/>
    </source>
</evidence>
<keyword evidence="2" id="KW-0732">Signal</keyword>
<keyword evidence="1" id="KW-0175">Coiled coil</keyword>
<dbReference type="AlphaFoldDB" id="A0A063XZF4"/>
<feature type="coiled-coil region" evidence="1">
    <location>
        <begin position="151"/>
        <end position="248"/>
    </location>
</feature>
<keyword evidence="4" id="KW-0449">Lipoprotein</keyword>
<dbReference type="CDD" id="cd12797">
    <property type="entry name" value="M23_peptidase"/>
    <property type="match status" value="1"/>
</dbReference>
<feature type="coiled-coil region" evidence="1">
    <location>
        <begin position="25"/>
        <end position="118"/>
    </location>
</feature>
<evidence type="ECO:0000259" key="3">
    <source>
        <dbReference type="Pfam" id="PF01551"/>
    </source>
</evidence>
<proteinExistence type="predicted"/>
<feature type="signal peptide" evidence="2">
    <location>
        <begin position="1"/>
        <end position="25"/>
    </location>
</feature>
<evidence type="ECO:0000256" key="1">
    <source>
        <dbReference type="SAM" id="Coils"/>
    </source>
</evidence>
<dbReference type="PANTHER" id="PTHR21666:SF270">
    <property type="entry name" value="MUREIN HYDROLASE ACTIVATOR ENVC"/>
    <property type="match status" value="1"/>
</dbReference>
<feature type="chain" id="PRO_5001620279" evidence="2">
    <location>
        <begin position="26"/>
        <end position="382"/>
    </location>
</feature>
<dbReference type="Gene3D" id="6.10.250.3150">
    <property type="match status" value="1"/>
</dbReference>
<name>A0A063XZF4_9GAMM</name>
<sequence>MNRFMLKWLLPLLLCCWVLIPVASAQDAQATAAQLERLKRDIAQLQQRVADREKQRQDEQQALAQAERSINRVMTDLRALDQELQQLDVNMQGLQAQRTELETALAERRELVEQLIQEQYRQGRQPRLMLLLKQEDPERLDRMLRYYDHLNLELTQQLQTYQQQLQQLGQTHQDIGSTEQQIAERRERLTAEQQQLEKARADRQAALARLNQVQQEEQQRLTSLRRDQQELEALLAEIQRSLEASRLAQDSQEFATLKGRLPWPVQGNLLRTFGSQRSGVSFEGLLIAGRTGADVRAVHHGRVVFSDWLRGYGLVMILDHGGGYMSLYGHNQTLLREPGDWVSAGQAIATVGNSGGHEETGLYFAIRHQGKPVNPSEWLSRP</sequence>
<dbReference type="Pfam" id="PF01551">
    <property type="entry name" value="Peptidase_M23"/>
    <property type="match status" value="1"/>
</dbReference>
<comment type="caution">
    <text evidence="4">The sequence shown here is derived from an EMBL/GenBank/DDBJ whole genome shotgun (WGS) entry which is preliminary data.</text>
</comment>
<dbReference type="PANTHER" id="PTHR21666">
    <property type="entry name" value="PEPTIDASE-RELATED"/>
    <property type="match status" value="1"/>
</dbReference>
<dbReference type="InterPro" id="IPR050570">
    <property type="entry name" value="Cell_wall_metabolism_enzyme"/>
</dbReference>
<dbReference type="InterPro" id="IPR016047">
    <property type="entry name" value="M23ase_b-sheet_dom"/>
</dbReference>
<organism evidence="4 5">
    <name type="scientific">Nitrincola lacisaponensis</name>
    <dbReference type="NCBI Taxonomy" id="267850"/>
    <lineage>
        <taxon>Bacteria</taxon>
        <taxon>Pseudomonadati</taxon>
        <taxon>Pseudomonadota</taxon>
        <taxon>Gammaproteobacteria</taxon>
        <taxon>Oceanospirillales</taxon>
        <taxon>Oceanospirillaceae</taxon>
        <taxon>Nitrincola</taxon>
    </lineage>
</organism>
<dbReference type="Proteomes" id="UP000027318">
    <property type="component" value="Unassembled WGS sequence"/>
</dbReference>
<feature type="domain" description="M23ase beta-sheet core" evidence="3">
    <location>
        <begin position="283"/>
        <end position="375"/>
    </location>
</feature>
<evidence type="ECO:0000256" key="2">
    <source>
        <dbReference type="SAM" id="SignalP"/>
    </source>
</evidence>
<protein>
    <submittedName>
        <fullName evidence="4">Lipoprotein NlpD</fullName>
    </submittedName>
</protein>
<dbReference type="InterPro" id="IPR011055">
    <property type="entry name" value="Dup_hybrid_motif"/>
</dbReference>